<evidence type="ECO:0000313" key="1">
    <source>
        <dbReference type="EMBL" id="KAI3744910.1"/>
    </source>
</evidence>
<accession>A0ACB9DEQ9</accession>
<keyword evidence="2" id="KW-1185">Reference proteome</keyword>
<name>A0ACB9DEQ9_9ASTR</name>
<dbReference type="EMBL" id="CM042036">
    <property type="protein sequence ID" value="KAI3744910.1"/>
    <property type="molecule type" value="Genomic_DNA"/>
</dbReference>
<evidence type="ECO:0000313" key="2">
    <source>
        <dbReference type="Proteomes" id="UP001056120"/>
    </source>
</evidence>
<gene>
    <name evidence="1" type="ORF">L1987_58008</name>
</gene>
<reference evidence="2" key="1">
    <citation type="journal article" date="2022" name="Mol. Ecol. Resour.">
        <title>The genomes of chicory, endive, great burdock and yacon provide insights into Asteraceae palaeo-polyploidization history and plant inulin production.</title>
        <authorList>
            <person name="Fan W."/>
            <person name="Wang S."/>
            <person name="Wang H."/>
            <person name="Wang A."/>
            <person name="Jiang F."/>
            <person name="Liu H."/>
            <person name="Zhao H."/>
            <person name="Xu D."/>
            <person name="Zhang Y."/>
        </authorList>
    </citation>
    <scope>NUCLEOTIDE SEQUENCE [LARGE SCALE GENOMIC DNA]</scope>
    <source>
        <strain evidence="2">cv. Yunnan</strain>
    </source>
</reference>
<sequence>MVGKWRPPLLSFHPLKFERIGDRHDLPSSAGLVFALAEPYGTFFHGWSSIFVDYPLYTCPVLVKLHYFLIQITTEDPIWVKQKVQIKDINQISEEDGLTSVRKVVTLLS</sequence>
<comment type="caution">
    <text evidence="1">The sequence shown here is derived from an EMBL/GenBank/DDBJ whole genome shotgun (WGS) entry which is preliminary data.</text>
</comment>
<organism evidence="1 2">
    <name type="scientific">Smallanthus sonchifolius</name>
    <dbReference type="NCBI Taxonomy" id="185202"/>
    <lineage>
        <taxon>Eukaryota</taxon>
        <taxon>Viridiplantae</taxon>
        <taxon>Streptophyta</taxon>
        <taxon>Embryophyta</taxon>
        <taxon>Tracheophyta</taxon>
        <taxon>Spermatophyta</taxon>
        <taxon>Magnoliopsida</taxon>
        <taxon>eudicotyledons</taxon>
        <taxon>Gunneridae</taxon>
        <taxon>Pentapetalae</taxon>
        <taxon>asterids</taxon>
        <taxon>campanulids</taxon>
        <taxon>Asterales</taxon>
        <taxon>Asteraceae</taxon>
        <taxon>Asteroideae</taxon>
        <taxon>Heliantheae alliance</taxon>
        <taxon>Millerieae</taxon>
        <taxon>Smallanthus</taxon>
    </lineage>
</organism>
<protein>
    <submittedName>
        <fullName evidence="1">Uncharacterized protein</fullName>
    </submittedName>
</protein>
<proteinExistence type="predicted"/>
<reference evidence="1 2" key="2">
    <citation type="journal article" date="2022" name="Mol. Ecol. Resour.">
        <title>The genomes of chicory, endive, great burdock and yacon provide insights into Asteraceae paleo-polyploidization history and plant inulin production.</title>
        <authorList>
            <person name="Fan W."/>
            <person name="Wang S."/>
            <person name="Wang H."/>
            <person name="Wang A."/>
            <person name="Jiang F."/>
            <person name="Liu H."/>
            <person name="Zhao H."/>
            <person name="Xu D."/>
            <person name="Zhang Y."/>
        </authorList>
    </citation>
    <scope>NUCLEOTIDE SEQUENCE [LARGE SCALE GENOMIC DNA]</scope>
    <source>
        <strain evidence="2">cv. Yunnan</strain>
        <tissue evidence="1">Leaves</tissue>
    </source>
</reference>
<dbReference type="Proteomes" id="UP001056120">
    <property type="component" value="Linkage Group LG19"/>
</dbReference>